<dbReference type="PRINTS" id="PR00419">
    <property type="entry name" value="ADXRDTASE"/>
</dbReference>
<evidence type="ECO:0000256" key="12">
    <source>
        <dbReference type="ARBA" id="ARBA00022741"/>
    </source>
</evidence>
<evidence type="ECO:0000256" key="18">
    <source>
        <dbReference type="ARBA" id="ARBA00030119"/>
    </source>
</evidence>
<dbReference type="GO" id="GO:0019483">
    <property type="term" value="P:beta-alanine biosynthetic process"/>
    <property type="evidence" value="ECO:0007669"/>
    <property type="project" value="UniProtKB-UniPathway"/>
</dbReference>
<dbReference type="Pfam" id="PF01180">
    <property type="entry name" value="DHO_dh"/>
    <property type="match status" value="1"/>
</dbReference>
<dbReference type="SUPFAM" id="SSF51905">
    <property type="entry name" value="FAD/NAD(P)-binding domain"/>
    <property type="match status" value="1"/>
</dbReference>
<dbReference type="InterPro" id="IPR017900">
    <property type="entry name" value="4Fe4S_Fe_S_CS"/>
</dbReference>
<evidence type="ECO:0000256" key="14">
    <source>
        <dbReference type="ARBA" id="ARBA00022857"/>
    </source>
</evidence>
<accession>A0A8C1MY65</accession>
<feature type="domain" description="4Fe-4S ferredoxin-type" evidence="23">
    <location>
        <begin position="852"/>
        <end position="882"/>
    </location>
</feature>
<comment type="cofactor">
    <cofactor evidence="22">
        <name>[4Fe-4S] cluster</name>
        <dbReference type="ChEBI" id="CHEBI:49883"/>
    </cofactor>
    <text evidence="22">Binds 4 [4Fe-4S] clusters. Contains approximately 16 iron atoms per subunit.</text>
</comment>
<dbReference type="Pfam" id="PF14697">
    <property type="entry name" value="Fer4_21"/>
    <property type="match status" value="1"/>
</dbReference>
<organism evidence="24 25">
    <name type="scientific">Cyprinus carpio</name>
    <name type="common">Common carp</name>
    <dbReference type="NCBI Taxonomy" id="7962"/>
    <lineage>
        <taxon>Eukaryota</taxon>
        <taxon>Metazoa</taxon>
        <taxon>Chordata</taxon>
        <taxon>Craniata</taxon>
        <taxon>Vertebrata</taxon>
        <taxon>Euteleostomi</taxon>
        <taxon>Actinopterygii</taxon>
        <taxon>Neopterygii</taxon>
        <taxon>Teleostei</taxon>
        <taxon>Ostariophysi</taxon>
        <taxon>Cypriniformes</taxon>
        <taxon>Cyprinidae</taxon>
        <taxon>Cyprininae</taxon>
        <taxon>Cyprinus</taxon>
    </lineage>
</organism>
<dbReference type="GO" id="GO:0006212">
    <property type="term" value="P:uracil catabolic process"/>
    <property type="evidence" value="ECO:0007669"/>
    <property type="project" value="TreeGrafter"/>
</dbReference>
<evidence type="ECO:0000256" key="15">
    <source>
        <dbReference type="ARBA" id="ARBA00023002"/>
    </source>
</evidence>
<dbReference type="InterPro" id="IPR017896">
    <property type="entry name" value="4Fe4S_Fe-S-bd"/>
</dbReference>
<dbReference type="PROSITE" id="PS51379">
    <property type="entry name" value="4FE4S_FER_2"/>
    <property type="match status" value="2"/>
</dbReference>
<dbReference type="GO" id="GO:0005829">
    <property type="term" value="C:cytosol"/>
    <property type="evidence" value="ECO:0007669"/>
    <property type="project" value="TreeGrafter"/>
</dbReference>
<evidence type="ECO:0000256" key="13">
    <source>
        <dbReference type="ARBA" id="ARBA00022827"/>
    </source>
</evidence>
<evidence type="ECO:0000256" key="22">
    <source>
        <dbReference type="RuleBase" id="RU364041"/>
    </source>
</evidence>
<evidence type="ECO:0000256" key="20">
    <source>
        <dbReference type="ARBA" id="ARBA00047626"/>
    </source>
</evidence>
<keyword evidence="8 22" id="KW-0285">Flavoprotein</keyword>
<dbReference type="GO" id="GO:0046872">
    <property type="term" value="F:metal ion binding"/>
    <property type="evidence" value="ECO:0007669"/>
    <property type="project" value="UniProtKB-KW"/>
</dbReference>
<comment type="cofactor">
    <cofactor evidence="1 22">
        <name>FMN</name>
        <dbReference type="ChEBI" id="CHEBI:58210"/>
    </cofactor>
</comment>
<comment type="similarity">
    <text evidence="4 22">Belongs to the dihydropyrimidine dehydrogenase family.</text>
</comment>
<comment type="catalytic activity">
    <reaction evidence="20">
        <text>5,6-dihydrouracil + NADP(+) = uracil + NADPH + H(+)</text>
        <dbReference type="Rhea" id="RHEA:18093"/>
        <dbReference type="ChEBI" id="CHEBI:15378"/>
        <dbReference type="ChEBI" id="CHEBI:15901"/>
        <dbReference type="ChEBI" id="CHEBI:17568"/>
        <dbReference type="ChEBI" id="CHEBI:57783"/>
        <dbReference type="ChEBI" id="CHEBI:58349"/>
        <dbReference type="EC" id="1.3.1.2"/>
    </reaction>
    <physiologicalReaction direction="right-to-left" evidence="20">
        <dbReference type="Rhea" id="RHEA:18095"/>
    </physiologicalReaction>
</comment>
<evidence type="ECO:0000256" key="1">
    <source>
        <dbReference type="ARBA" id="ARBA00001917"/>
    </source>
</evidence>
<dbReference type="GO" id="GO:0050661">
    <property type="term" value="F:NADP binding"/>
    <property type="evidence" value="ECO:0007669"/>
    <property type="project" value="TreeGrafter"/>
</dbReference>
<dbReference type="PANTHER" id="PTHR43073:SF2">
    <property type="entry name" value="DIHYDROPYRIMIDINE DEHYDROGENASE [NADP(+)]"/>
    <property type="match status" value="1"/>
</dbReference>
<dbReference type="FunFam" id="1.10.1060.10:FF:000007">
    <property type="entry name" value="Dihydropyrimidine dehydrogenase [NADP(+)]"/>
    <property type="match status" value="1"/>
</dbReference>
<evidence type="ECO:0000256" key="3">
    <source>
        <dbReference type="ARBA" id="ARBA00004668"/>
    </source>
</evidence>
<keyword evidence="14 22" id="KW-0521">NADP</keyword>
<keyword evidence="16 22" id="KW-0408">Iron</keyword>
<dbReference type="Gene3D" id="3.30.70.20">
    <property type="match status" value="1"/>
</dbReference>
<dbReference type="GO" id="GO:0006210">
    <property type="term" value="P:thymine catabolic process"/>
    <property type="evidence" value="ECO:0007669"/>
    <property type="project" value="TreeGrafter"/>
</dbReference>
<proteinExistence type="inferred from homology"/>
<name>A0A8C1MY65_CYPCA</name>
<evidence type="ECO:0000256" key="19">
    <source>
        <dbReference type="ARBA" id="ARBA00032722"/>
    </source>
</evidence>
<keyword evidence="11" id="KW-0677">Repeat</keyword>
<evidence type="ECO:0000256" key="5">
    <source>
        <dbReference type="ARBA" id="ARBA00013004"/>
    </source>
</evidence>
<keyword evidence="25" id="KW-1185">Reference proteome</keyword>
<dbReference type="Gene3D" id="1.10.1060.10">
    <property type="entry name" value="Alpha-helical ferredoxin"/>
    <property type="match status" value="1"/>
</dbReference>
<dbReference type="Pfam" id="PF14691">
    <property type="entry name" value="Fer4_20"/>
    <property type="match status" value="1"/>
</dbReference>
<feature type="domain" description="4Fe-4S ferredoxin-type" evidence="23">
    <location>
        <begin position="819"/>
        <end position="851"/>
    </location>
</feature>
<reference evidence="24" key="1">
    <citation type="submission" date="2025-08" db="UniProtKB">
        <authorList>
            <consortium name="Ensembl"/>
        </authorList>
    </citation>
    <scope>IDENTIFICATION</scope>
</reference>
<evidence type="ECO:0000313" key="25">
    <source>
        <dbReference type="Proteomes" id="UP000694427"/>
    </source>
</evidence>
<dbReference type="InterPro" id="IPR013785">
    <property type="entry name" value="Aldolase_TIM"/>
</dbReference>
<dbReference type="InterPro" id="IPR005720">
    <property type="entry name" value="Dihydroorotate_DH_cat"/>
</dbReference>
<dbReference type="GO" id="GO:0051539">
    <property type="term" value="F:4 iron, 4 sulfur cluster binding"/>
    <property type="evidence" value="ECO:0007669"/>
    <property type="project" value="UniProtKB-KW"/>
</dbReference>
<evidence type="ECO:0000256" key="11">
    <source>
        <dbReference type="ARBA" id="ARBA00022737"/>
    </source>
</evidence>
<dbReference type="PANTHER" id="PTHR43073">
    <property type="entry name" value="DIHYDROPYRIMIDINE DEHYDROGENASE [NADP(+)]"/>
    <property type="match status" value="1"/>
</dbReference>
<keyword evidence="9 22" id="KW-0288">FMN</keyword>
<dbReference type="AlphaFoldDB" id="A0A8C1MY65"/>
<evidence type="ECO:0000313" key="24">
    <source>
        <dbReference type="Ensembl" id="ENSCCRP00010083418.1"/>
    </source>
</evidence>
<keyword evidence="13 22" id="KW-0274">FAD</keyword>
<dbReference type="GO" id="GO:0002058">
    <property type="term" value="F:uracil binding"/>
    <property type="evidence" value="ECO:0007669"/>
    <property type="project" value="TreeGrafter"/>
</dbReference>
<dbReference type="SUPFAM" id="SSF51395">
    <property type="entry name" value="FMN-linked oxidoreductases"/>
    <property type="match status" value="1"/>
</dbReference>
<dbReference type="InterPro" id="IPR036188">
    <property type="entry name" value="FAD/NAD-bd_sf"/>
</dbReference>
<evidence type="ECO:0000256" key="2">
    <source>
        <dbReference type="ARBA" id="ARBA00001974"/>
    </source>
</evidence>
<evidence type="ECO:0000256" key="7">
    <source>
        <dbReference type="ARBA" id="ARBA00022485"/>
    </source>
</evidence>
<dbReference type="Gene3D" id="3.20.20.70">
    <property type="entry name" value="Aldolase class I"/>
    <property type="match status" value="1"/>
</dbReference>
<evidence type="ECO:0000256" key="16">
    <source>
        <dbReference type="ARBA" id="ARBA00023004"/>
    </source>
</evidence>
<dbReference type="Gene3D" id="3.40.50.720">
    <property type="entry name" value="NAD(P)-binding Rossmann-like Domain"/>
    <property type="match status" value="1"/>
</dbReference>
<evidence type="ECO:0000256" key="9">
    <source>
        <dbReference type="ARBA" id="ARBA00022643"/>
    </source>
</evidence>
<comment type="function">
    <text evidence="22">Involved in pyrimidine base degradation. Catalyzes the reduction of uracil and thymine.</text>
</comment>
<dbReference type="FunFam" id="3.20.20.70:FF:000027">
    <property type="entry name" value="Dihydropyrimidine dehydrogenase [NADP(+)]"/>
    <property type="match status" value="1"/>
</dbReference>
<dbReference type="Ensembl" id="ENSCCRT00010092528.1">
    <property type="protein sequence ID" value="ENSCCRP00010083418.1"/>
    <property type="gene ID" value="ENSCCRG00010035801.1"/>
</dbReference>
<evidence type="ECO:0000256" key="21">
    <source>
        <dbReference type="ARBA" id="ARBA00049121"/>
    </source>
</evidence>
<keyword evidence="12" id="KW-0547">Nucleotide-binding</keyword>
<sequence length="898" mass="97551">MVNILQDIFFCSCVNLENNFDDIKHTTLSERGALREALRCLKCADAPCQKSCPTNLDIKSFITSISNKNYYGAAKAILSDNPLGLTCGMVCPTSDLCVGGCNLYASEEGPINIGGLQQFATEVFSKMGIPQIRNPELPPAHEMPESFHTRIALIGCGPASISCASFLARLGYDNLTIFEKQKYIGGLSTAEIPQFRLPYEVVQFEIDLMKDLGVKVTVKERWGGCHILPTHQQSNVTDINNHAGKKMEVAKDEKCEFLPFLSPHEVIMKDGRVVGLRFCRTEQQDDGTWIVDEEQIVHLKADFIISAFGSMLNDPEVKAALEPVKLNGWGTPEVNSETMQSSEPWVFAGGDIAGLANTTVESVNDGKQASWHIHKYIQSLHGNTVSTTPKLPLFHCAIDTVDISVEMCGIKFPNPFGLASAPPTTSAAMIRRAFEQGWGFALTKTFGLDKDLVTNVSPRIVRGTTSGHIFGPGQGSFLNIELISEKTAAYWCKSVAELKADFPKNIIIASIMCGYNQADWTELANMAEDSKADALELNLSCPHGMGERGMGLACGQDPELVRNICRWVRKATTIPFFAKLTPNVTNIVDIARAAYEGGADGVTATNTVSGLMALKADATPWPGIGRGARTTYGGVSGNAIRPIALRAVSAIAKALPGFPILATGGIDSAESGLQFLHAGASVLQVCSAVQNQDFTVIEDYCLGLKALLYLKSIEELHDWDGQSPPTIRHQKGKPVPRVDELIGKSLPSFGPYLKTKTEVLARYKKSLKDAMSNVITDTSDSGVPQRNVPKKPIPNVKDVIARALKHIGAYQELDNTEQVQALIDPEMCVNCGKCYMTCNDSGYQAIKFDPETHLPVIMDSCTGCTLCLSVCPIIDCIKMVTRTTPYVPKRGLPVNPVC</sequence>
<evidence type="ECO:0000256" key="6">
    <source>
        <dbReference type="ARBA" id="ARBA00018247"/>
    </source>
</evidence>
<evidence type="ECO:0000256" key="10">
    <source>
        <dbReference type="ARBA" id="ARBA00022723"/>
    </source>
</evidence>
<evidence type="ECO:0000256" key="8">
    <source>
        <dbReference type="ARBA" id="ARBA00022630"/>
    </source>
</evidence>
<protein>
    <recommendedName>
        <fullName evidence="6 22">Dihydropyrimidine dehydrogenase [NADP(+)]</fullName>
        <shortName evidence="22">DHPDHase</shortName>
        <shortName evidence="22">DPD</shortName>
        <ecNumber evidence="5 22">1.3.1.2</ecNumber>
    </recommendedName>
    <alternativeName>
        <fullName evidence="19 22">Dihydrothymine dehydrogenase</fullName>
    </alternativeName>
    <alternativeName>
        <fullName evidence="18 22">Dihydrouracil dehydrogenase</fullName>
    </alternativeName>
</protein>
<comment type="pathway">
    <text evidence="3 22">Amino-acid biosynthesis; beta-alanine biosynthesis.</text>
</comment>
<dbReference type="SUPFAM" id="SSF46548">
    <property type="entry name" value="alpha-helical ferredoxin"/>
    <property type="match status" value="1"/>
</dbReference>
<dbReference type="EC" id="1.3.1.2" evidence="5 22"/>
<dbReference type="Gene3D" id="3.50.50.60">
    <property type="entry name" value="FAD/NAD(P)-binding domain"/>
    <property type="match status" value="1"/>
</dbReference>
<dbReference type="UniPathway" id="UPA00131"/>
<comment type="cofactor">
    <cofactor evidence="2 22">
        <name>FAD</name>
        <dbReference type="ChEBI" id="CHEBI:57692"/>
    </cofactor>
</comment>
<reference evidence="24" key="2">
    <citation type="submission" date="2025-09" db="UniProtKB">
        <authorList>
            <consortium name="Ensembl"/>
        </authorList>
    </citation>
    <scope>IDENTIFICATION</scope>
</reference>
<keyword evidence="7 22" id="KW-0004">4Fe-4S</keyword>
<evidence type="ECO:0000256" key="4">
    <source>
        <dbReference type="ARBA" id="ARBA00010804"/>
    </source>
</evidence>
<dbReference type="InterPro" id="IPR028261">
    <property type="entry name" value="DPD_II"/>
</dbReference>
<evidence type="ECO:0000259" key="23">
    <source>
        <dbReference type="PROSITE" id="PS51379"/>
    </source>
</evidence>
<comment type="catalytic activity">
    <reaction evidence="21">
        <text>5,6-dihydrothymine + NADP(+) = thymine + NADPH + H(+)</text>
        <dbReference type="Rhea" id="RHEA:58284"/>
        <dbReference type="ChEBI" id="CHEBI:15378"/>
        <dbReference type="ChEBI" id="CHEBI:17821"/>
        <dbReference type="ChEBI" id="CHEBI:27468"/>
        <dbReference type="ChEBI" id="CHEBI:57783"/>
        <dbReference type="ChEBI" id="CHEBI:58349"/>
        <dbReference type="EC" id="1.3.1.2"/>
    </reaction>
    <physiologicalReaction direction="right-to-left" evidence="21">
        <dbReference type="Rhea" id="RHEA:58286"/>
    </physiologicalReaction>
</comment>
<dbReference type="CDD" id="cd02940">
    <property type="entry name" value="DHPD_FMN"/>
    <property type="match status" value="1"/>
</dbReference>
<dbReference type="FunFam" id="3.50.50.60:FF:000061">
    <property type="entry name" value="Dihydropyrimidine dehydrogenase [NADP(+)]"/>
    <property type="match status" value="1"/>
</dbReference>
<dbReference type="GO" id="GO:0017113">
    <property type="term" value="F:dihydropyrimidine dehydrogenase (NADP+) activity"/>
    <property type="evidence" value="ECO:0007669"/>
    <property type="project" value="UniProtKB-EC"/>
</dbReference>
<keyword evidence="10" id="KW-0479">Metal-binding</keyword>
<keyword evidence="17" id="KW-0411">Iron-sulfur</keyword>
<evidence type="ECO:0000256" key="17">
    <source>
        <dbReference type="ARBA" id="ARBA00023014"/>
    </source>
</evidence>
<dbReference type="SUPFAM" id="SSF54862">
    <property type="entry name" value="4Fe-4S ferredoxins"/>
    <property type="match status" value="1"/>
</dbReference>
<dbReference type="FunFam" id="3.30.70.20:FF:000023">
    <property type="entry name" value="Dihydropyrimidine dehydrogenase [NADP(+)]"/>
    <property type="match status" value="1"/>
</dbReference>
<dbReference type="Proteomes" id="UP000694427">
    <property type="component" value="Unplaced"/>
</dbReference>
<dbReference type="InterPro" id="IPR009051">
    <property type="entry name" value="Helical_ferredxn"/>
</dbReference>
<keyword evidence="15 22" id="KW-0560">Oxidoreductase</keyword>
<dbReference type="PROSITE" id="PS00198">
    <property type="entry name" value="4FE4S_FER_1"/>
    <property type="match status" value="1"/>
</dbReference>